<feature type="transmembrane region" description="Helical" evidence="1">
    <location>
        <begin position="7"/>
        <end position="27"/>
    </location>
</feature>
<organism evidence="3 4">
    <name type="scientific">Avibacterium paragallinarum</name>
    <name type="common">Haemophilus gallinarum</name>
    <dbReference type="NCBI Taxonomy" id="728"/>
    <lineage>
        <taxon>Bacteria</taxon>
        <taxon>Pseudomonadati</taxon>
        <taxon>Pseudomonadota</taxon>
        <taxon>Gammaproteobacteria</taxon>
        <taxon>Pasteurellales</taxon>
        <taxon>Pasteurellaceae</taxon>
        <taxon>Avibacterium</taxon>
    </lineage>
</organism>
<dbReference type="InterPro" id="IPR005546">
    <property type="entry name" value="Autotransporte_beta"/>
</dbReference>
<name>A0A380X4B2_AVIPA</name>
<protein>
    <submittedName>
        <fullName evidence="3">Autotransporter beta-domain</fullName>
    </submittedName>
</protein>
<dbReference type="EMBL" id="UFSW01000001">
    <property type="protein sequence ID" value="SUU97970.1"/>
    <property type="molecule type" value="Genomic_DNA"/>
</dbReference>
<dbReference type="AlphaFoldDB" id="A0A380X4B2"/>
<dbReference type="CDD" id="cd00253">
    <property type="entry name" value="PL_Passenger_AT"/>
    <property type="match status" value="1"/>
</dbReference>
<sequence length="777" mass="88960">MYIQNKFISYTPLVIYISLLFLTPLFLHASLLDEEILEKIQELKRMENAIHYDQEIISTVDSPKRAGTVADKSTSYTNSANIGEQQGSYIVYAVAPDIIQNISIRNSGHLSNRSNIFSFHWGYVKGLVYIENTGTLLNKGTHYNEYGIWSLSRNLFLQNTGQIFNTEHSPAPINIRTSDTAILRNNGHIESRNSRNNAIVAMADKDMIFLNLEGGEIISKHSILYLNGNNTKFENKGNISGQNINIIAQNKLDFKNIGKIKSDVILTSQEVSNIDLQKGKLEGNLSATASTITILLSDENEITGNINIQSDSSRLILFDQNKVLSSDKYNNFEYLDIYGSWELTAKNWQFKDITVHSSANLITYRNTTLEGNLINQGTLVLKQSELNNNSALEISGHYTGENGNIEIDIPIINYTDQSRMIIRGDARGTTSIILKTPPNSTLKSPLKLIQTSNSTNDSFYLSPCRKNKYRLKLVNENTGNNWYLIQDSIIPAHILSHLANLDANQNLFFFKFSDRYLSLINTPKQKFWVMYTNKQGHYSIEQAEGHINTNKNTLQMANQLLHYNGKNYGINFGLILNIGSQKSKVFNETITTIKTTGLGLGLYANYLKENHYFDSYLVMNQFTHKLSTNEENTHYKSKNIQFSLEYGIHYPILNNALNIQIEEQLIYSHLKMPLWIKEIKHKNQLKNRLGIKLNYVIQTLNLQSYLEFNWFHKFNNSYLTSENKNYKIAGGKNTKEFALMLINSPSKHWNIQLRTAYHFGKHHWKEIYLATNISYLF</sequence>
<dbReference type="RefSeq" id="WP_115615623.1">
    <property type="nucleotide sequence ID" value="NZ_RQXQ01000028.1"/>
</dbReference>
<reference evidence="3 4" key="1">
    <citation type="submission" date="2018-06" db="EMBL/GenBank/DDBJ databases">
        <authorList>
            <consortium name="Pathogen Informatics"/>
            <person name="Doyle S."/>
        </authorList>
    </citation>
    <scope>NUCLEOTIDE SEQUENCE [LARGE SCALE GENOMIC DNA]</scope>
    <source>
        <strain evidence="3 4">NCTC10926</strain>
    </source>
</reference>
<evidence type="ECO:0000256" key="1">
    <source>
        <dbReference type="SAM" id="Phobius"/>
    </source>
</evidence>
<evidence type="ECO:0000313" key="3">
    <source>
        <dbReference type="EMBL" id="SUU97970.1"/>
    </source>
</evidence>
<dbReference type="Gene3D" id="2.40.128.130">
    <property type="entry name" value="Autotransporter beta-domain"/>
    <property type="match status" value="1"/>
</dbReference>
<evidence type="ECO:0000313" key="4">
    <source>
        <dbReference type="Proteomes" id="UP000254620"/>
    </source>
</evidence>
<evidence type="ECO:0000259" key="2">
    <source>
        <dbReference type="Pfam" id="PF03797"/>
    </source>
</evidence>
<dbReference type="InterPro" id="IPR036709">
    <property type="entry name" value="Autotransporte_beta_dom_sf"/>
</dbReference>
<dbReference type="Proteomes" id="UP000254620">
    <property type="component" value="Unassembled WGS sequence"/>
</dbReference>
<dbReference type="SUPFAM" id="SSF51126">
    <property type="entry name" value="Pectin lyase-like"/>
    <property type="match status" value="1"/>
</dbReference>
<keyword evidence="1" id="KW-0812">Transmembrane</keyword>
<dbReference type="Pfam" id="PF03797">
    <property type="entry name" value="Autotransporter"/>
    <property type="match status" value="1"/>
</dbReference>
<keyword evidence="1" id="KW-0472">Membrane</keyword>
<feature type="domain" description="Autotransporter" evidence="2">
    <location>
        <begin position="567"/>
        <end position="724"/>
    </location>
</feature>
<dbReference type="InterPro" id="IPR011050">
    <property type="entry name" value="Pectin_lyase_fold/virulence"/>
</dbReference>
<gene>
    <name evidence="3" type="ORF">NCTC10926_01374</name>
</gene>
<accession>A0A380X4B2</accession>
<keyword evidence="1" id="KW-1133">Transmembrane helix</keyword>
<proteinExistence type="predicted"/>